<sequence>MMGVKRNLDAAGLSANASSITEDEAQLYDRQIRLWGMDCQKRLRAAKILVIGLNGLGAEVVKNLTLSGVKSITIVDDTKIKPSDFCAQFFIAGSESGKNRAEASKAAIQELNPNVEIIIDTEPISSKPTQFFAGFQAVFATDCPLNILIKVNKACRENSVLFYCGDAWGFYGYGFLDLLDFTYTSVVKKGKEPNEEVNKIGKLEFCPLGSALGAKVGAGLNRKVNNVFFLLHVMNVYRETNKNQYPLPESCETDIEALQKTRSTVSKALNLDEARLTDDMLRNVFGELSPVCAAVGGVLANEIVKGISRQGKPLCNFFLFDGDNCVGAVESVLVKS</sequence>
<dbReference type="GO" id="GO:0005737">
    <property type="term" value="C:cytoplasm"/>
    <property type="evidence" value="ECO:0007669"/>
    <property type="project" value="TreeGrafter"/>
</dbReference>
<dbReference type="GO" id="GO:0019948">
    <property type="term" value="F:SUMO activating enzyme activity"/>
    <property type="evidence" value="ECO:0007669"/>
    <property type="project" value="TreeGrafter"/>
</dbReference>
<proteinExistence type="inferred from homology"/>
<evidence type="ECO:0000259" key="2">
    <source>
        <dbReference type="Pfam" id="PF00899"/>
    </source>
</evidence>
<accession>A0A087UNH1</accession>
<dbReference type="PANTHER" id="PTHR10953:SF162">
    <property type="entry name" value="SUMO-ACTIVATING ENZYME SUBUNIT 1"/>
    <property type="match status" value="1"/>
</dbReference>
<evidence type="ECO:0000313" key="4">
    <source>
        <dbReference type="Proteomes" id="UP000054359"/>
    </source>
</evidence>
<dbReference type="InterPro" id="IPR045886">
    <property type="entry name" value="ThiF/MoeB/HesA"/>
</dbReference>
<keyword evidence="4" id="KW-1185">Reference proteome</keyword>
<name>A0A087UNH1_STEMI</name>
<dbReference type="Gene3D" id="3.40.50.720">
    <property type="entry name" value="NAD(P)-binding Rossmann-like Domain"/>
    <property type="match status" value="1"/>
</dbReference>
<dbReference type="GO" id="GO:0016925">
    <property type="term" value="P:protein sumoylation"/>
    <property type="evidence" value="ECO:0007669"/>
    <property type="project" value="TreeGrafter"/>
</dbReference>
<dbReference type="GO" id="GO:0031510">
    <property type="term" value="C:SUMO activating enzyme complex"/>
    <property type="evidence" value="ECO:0007669"/>
    <property type="project" value="TreeGrafter"/>
</dbReference>
<dbReference type="InterPro" id="IPR035985">
    <property type="entry name" value="Ubiquitin-activating_enz"/>
</dbReference>
<dbReference type="OMA" id="EFFGQFD"/>
<dbReference type="Proteomes" id="UP000054359">
    <property type="component" value="Unassembled WGS sequence"/>
</dbReference>
<dbReference type="AlphaFoldDB" id="A0A087UNH1"/>
<feature type="domain" description="THIF-type NAD/FAD binding fold" evidence="2">
    <location>
        <begin position="28"/>
        <end position="319"/>
    </location>
</feature>
<dbReference type="SUPFAM" id="SSF69572">
    <property type="entry name" value="Activating enzymes of the ubiquitin-like proteins"/>
    <property type="match status" value="1"/>
</dbReference>
<dbReference type="InterPro" id="IPR000594">
    <property type="entry name" value="ThiF_NAD_FAD-bd"/>
</dbReference>
<gene>
    <name evidence="3" type="ORF">X975_05250</name>
</gene>
<evidence type="ECO:0000313" key="3">
    <source>
        <dbReference type="EMBL" id="KFM78910.1"/>
    </source>
</evidence>
<evidence type="ECO:0000256" key="1">
    <source>
        <dbReference type="ARBA" id="ARBA00005673"/>
    </source>
</evidence>
<comment type="similarity">
    <text evidence="1">Belongs to the ubiquitin-activating E1 family.</text>
</comment>
<dbReference type="EMBL" id="KK120735">
    <property type="protein sequence ID" value="KFM78910.1"/>
    <property type="molecule type" value="Genomic_DNA"/>
</dbReference>
<feature type="non-terminal residue" evidence="3">
    <location>
        <position position="336"/>
    </location>
</feature>
<reference evidence="3 4" key="1">
    <citation type="submission" date="2013-11" db="EMBL/GenBank/DDBJ databases">
        <title>Genome sequencing of Stegodyphus mimosarum.</title>
        <authorList>
            <person name="Bechsgaard J."/>
        </authorList>
    </citation>
    <scope>NUCLEOTIDE SEQUENCE [LARGE SCALE GENOMIC DNA]</scope>
</reference>
<organism evidence="3 4">
    <name type="scientific">Stegodyphus mimosarum</name>
    <name type="common">African social velvet spider</name>
    <dbReference type="NCBI Taxonomy" id="407821"/>
    <lineage>
        <taxon>Eukaryota</taxon>
        <taxon>Metazoa</taxon>
        <taxon>Ecdysozoa</taxon>
        <taxon>Arthropoda</taxon>
        <taxon>Chelicerata</taxon>
        <taxon>Arachnida</taxon>
        <taxon>Araneae</taxon>
        <taxon>Araneomorphae</taxon>
        <taxon>Entelegynae</taxon>
        <taxon>Eresoidea</taxon>
        <taxon>Eresidae</taxon>
        <taxon>Stegodyphus</taxon>
    </lineage>
</organism>
<dbReference type="STRING" id="407821.A0A087UNH1"/>
<dbReference type="PANTHER" id="PTHR10953">
    <property type="entry name" value="UBIQUITIN-ACTIVATING ENZYME E1"/>
    <property type="match status" value="1"/>
</dbReference>
<protein>
    <submittedName>
        <fullName evidence="3">SUMO-activating enzyme subunit 1</fullName>
    </submittedName>
</protein>
<dbReference type="Pfam" id="PF00899">
    <property type="entry name" value="ThiF"/>
    <property type="match status" value="1"/>
</dbReference>
<dbReference type="OrthoDB" id="412647at2759"/>